<dbReference type="GO" id="GO:0006508">
    <property type="term" value="P:proteolysis"/>
    <property type="evidence" value="ECO:0007669"/>
    <property type="project" value="TreeGrafter"/>
</dbReference>
<evidence type="ECO:0000259" key="1">
    <source>
        <dbReference type="Pfam" id="PF01433"/>
    </source>
</evidence>
<sequence length="104" mass="11692">MVTLKDWGELWLNEGFANFFENSIPNNENDGEIQRNAQATLDFDYALRKDCFATSRPLSSIIDTPSEIHETFDGISYDKGGAILEMTANLMGAQKFRKGLNLVL</sequence>
<dbReference type="GO" id="GO:0005737">
    <property type="term" value="C:cytoplasm"/>
    <property type="evidence" value="ECO:0007669"/>
    <property type="project" value="TreeGrafter"/>
</dbReference>
<reference evidence="2 3" key="1">
    <citation type="submission" date="2013-12" db="EMBL/GenBank/DDBJ databases">
        <title>Draft genome of the parsitic nematode Ancylostoma duodenale.</title>
        <authorList>
            <person name="Mitreva M."/>
        </authorList>
    </citation>
    <scope>NUCLEOTIDE SEQUENCE [LARGE SCALE GENOMIC DNA]</scope>
    <source>
        <strain evidence="2 3">Zhejiang</strain>
    </source>
</reference>
<dbReference type="Proteomes" id="UP000054047">
    <property type="component" value="Unassembled WGS sequence"/>
</dbReference>
<evidence type="ECO:0000313" key="3">
    <source>
        <dbReference type="Proteomes" id="UP000054047"/>
    </source>
</evidence>
<accession>A0A0C2GY54</accession>
<evidence type="ECO:0000313" key="2">
    <source>
        <dbReference type="EMBL" id="KIH66430.1"/>
    </source>
</evidence>
<dbReference type="GO" id="GO:0042277">
    <property type="term" value="F:peptide binding"/>
    <property type="evidence" value="ECO:0007669"/>
    <property type="project" value="TreeGrafter"/>
</dbReference>
<dbReference type="GO" id="GO:0008270">
    <property type="term" value="F:zinc ion binding"/>
    <property type="evidence" value="ECO:0007669"/>
    <property type="project" value="InterPro"/>
</dbReference>
<proteinExistence type="predicted"/>
<dbReference type="Gene3D" id="1.10.390.10">
    <property type="entry name" value="Neutral Protease Domain 2"/>
    <property type="match status" value="1"/>
</dbReference>
<dbReference type="GO" id="GO:0016020">
    <property type="term" value="C:membrane"/>
    <property type="evidence" value="ECO:0007669"/>
    <property type="project" value="TreeGrafter"/>
</dbReference>
<dbReference type="GO" id="GO:0043171">
    <property type="term" value="P:peptide catabolic process"/>
    <property type="evidence" value="ECO:0007669"/>
    <property type="project" value="TreeGrafter"/>
</dbReference>
<organism evidence="2 3">
    <name type="scientific">Ancylostoma duodenale</name>
    <dbReference type="NCBI Taxonomy" id="51022"/>
    <lineage>
        <taxon>Eukaryota</taxon>
        <taxon>Metazoa</taxon>
        <taxon>Ecdysozoa</taxon>
        <taxon>Nematoda</taxon>
        <taxon>Chromadorea</taxon>
        <taxon>Rhabditida</taxon>
        <taxon>Rhabditina</taxon>
        <taxon>Rhabditomorpha</taxon>
        <taxon>Strongyloidea</taxon>
        <taxon>Ancylostomatidae</taxon>
        <taxon>Ancylostomatinae</taxon>
        <taxon>Ancylostoma</taxon>
    </lineage>
</organism>
<dbReference type="AlphaFoldDB" id="A0A0C2GY54"/>
<dbReference type="InterPro" id="IPR014782">
    <property type="entry name" value="Peptidase_M1_dom"/>
</dbReference>
<dbReference type="InterPro" id="IPR027268">
    <property type="entry name" value="Peptidase_M4/M1_CTD_sf"/>
</dbReference>
<dbReference type="OrthoDB" id="6337587at2759"/>
<dbReference type="SUPFAM" id="SSF55486">
    <property type="entry name" value="Metalloproteases ('zincins'), catalytic domain"/>
    <property type="match status" value="1"/>
</dbReference>
<name>A0A0C2GY54_9BILA</name>
<gene>
    <name evidence="2" type="ORF">ANCDUO_03242</name>
</gene>
<dbReference type="EMBL" id="KN727122">
    <property type="protein sequence ID" value="KIH66430.1"/>
    <property type="molecule type" value="Genomic_DNA"/>
</dbReference>
<dbReference type="PANTHER" id="PTHR11533:SF299">
    <property type="entry name" value="AMINOPEPTIDASE"/>
    <property type="match status" value="1"/>
</dbReference>
<dbReference type="InterPro" id="IPR050344">
    <property type="entry name" value="Peptidase_M1_aminopeptidases"/>
</dbReference>
<dbReference type="Pfam" id="PF01433">
    <property type="entry name" value="Peptidase_M1"/>
    <property type="match status" value="1"/>
</dbReference>
<keyword evidence="3" id="KW-1185">Reference proteome</keyword>
<dbReference type="PANTHER" id="PTHR11533">
    <property type="entry name" value="PROTEASE M1 ZINC METALLOPROTEASE"/>
    <property type="match status" value="1"/>
</dbReference>
<dbReference type="GO" id="GO:0070006">
    <property type="term" value="F:metalloaminopeptidase activity"/>
    <property type="evidence" value="ECO:0007669"/>
    <property type="project" value="TreeGrafter"/>
</dbReference>
<protein>
    <recommendedName>
        <fullName evidence="1">Peptidase M1 membrane alanine aminopeptidase domain-containing protein</fullName>
    </recommendedName>
</protein>
<feature type="domain" description="Peptidase M1 membrane alanine aminopeptidase" evidence="1">
    <location>
        <begin position="1"/>
        <end position="103"/>
    </location>
</feature>
<dbReference type="GO" id="GO:0005615">
    <property type="term" value="C:extracellular space"/>
    <property type="evidence" value="ECO:0007669"/>
    <property type="project" value="TreeGrafter"/>
</dbReference>